<comment type="similarity">
    <text evidence="10">Belongs to the eIF-3 subunit B family.</text>
</comment>
<keyword evidence="6 10" id="KW-0694">RNA-binding</keyword>
<dbReference type="Pfam" id="PF08662">
    <property type="entry name" value="eIF2A"/>
    <property type="match status" value="1"/>
</dbReference>
<keyword evidence="2 10" id="KW-0963">Cytoplasm</keyword>
<reference evidence="13" key="3">
    <citation type="submission" date="2025-09" db="UniProtKB">
        <authorList>
            <consortium name="Ensembl"/>
        </authorList>
    </citation>
    <scope>IDENTIFICATION</scope>
</reference>
<dbReference type="GeneTree" id="ENSGT00550000074913"/>
<dbReference type="InterPro" id="IPR013979">
    <property type="entry name" value="TIF_beta_prop-like"/>
</dbReference>
<dbReference type="Pfam" id="PF00076">
    <property type="entry name" value="RRM_1"/>
    <property type="match status" value="1"/>
</dbReference>
<dbReference type="SUPFAM" id="SSF69322">
    <property type="entry name" value="Tricorn protease domain 2"/>
    <property type="match status" value="1"/>
</dbReference>
<evidence type="ECO:0000313" key="14">
    <source>
        <dbReference type="Proteomes" id="UP000291022"/>
    </source>
</evidence>
<dbReference type="FunFam" id="2.130.10.10:FF:000489">
    <property type="entry name" value="Eukaryotic translation initiation factor 3 subunit B"/>
    <property type="match status" value="1"/>
</dbReference>
<evidence type="ECO:0000256" key="11">
    <source>
        <dbReference type="SAM" id="MobiDB-lite"/>
    </source>
</evidence>
<dbReference type="FunFam" id="2.130.10.10:FF:001855">
    <property type="entry name" value="Eukaryotic translation initiation factor 3 subunit B"/>
    <property type="match status" value="1"/>
</dbReference>
<dbReference type="GO" id="GO:0075522">
    <property type="term" value="P:IRES-dependent viral translational initiation"/>
    <property type="evidence" value="ECO:0007669"/>
    <property type="project" value="Ensembl"/>
</dbReference>
<reference evidence="14" key="1">
    <citation type="submission" date="2016-06" db="EMBL/GenBank/DDBJ databases">
        <title>De novo assembly and RNA-Seq shows season-dependent expression and editing in black bear kidneys.</title>
        <authorList>
            <person name="Korstanje R."/>
            <person name="Srivastava A."/>
            <person name="Sarsani V.K."/>
            <person name="Sheehan S.M."/>
            <person name="Seger R.L."/>
            <person name="Barter M.E."/>
            <person name="Lindqvist C."/>
            <person name="Brody L.C."/>
            <person name="Mullikin J.C."/>
        </authorList>
    </citation>
    <scope>NUCLEOTIDE SEQUENCE [LARGE SCALE GENOMIC DNA]</scope>
</reference>
<dbReference type="InterPro" id="IPR015943">
    <property type="entry name" value="WD40/YVTN_repeat-like_dom_sf"/>
</dbReference>
<protein>
    <recommendedName>
        <fullName evidence="10">Eukaryotic translation initiation factor 3 subunit B</fullName>
        <shortName evidence="10">eIF3b</shortName>
    </recommendedName>
    <alternativeName>
        <fullName evidence="10">Eukaryotic translation initiation factor 3 subunit 9</fullName>
    </alternativeName>
    <alternativeName>
        <fullName evidence="10">eIF-3-eta</fullName>
    </alternativeName>
</protein>
<dbReference type="GO" id="GO:0031369">
    <property type="term" value="F:translation initiation factor binding"/>
    <property type="evidence" value="ECO:0007669"/>
    <property type="project" value="InterPro"/>
</dbReference>
<dbReference type="FunFam" id="3.30.70.330:FF:000164">
    <property type="entry name" value="Eukaryotic translation initiation factor 3 subunit B"/>
    <property type="match status" value="1"/>
</dbReference>
<proteinExistence type="inferred from homology"/>
<keyword evidence="3 10" id="KW-0396">Initiation factor</keyword>
<feature type="domain" description="RRM" evidence="12">
    <location>
        <begin position="95"/>
        <end position="178"/>
    </location>
</feature>
<dbReference type="GO" id="GO:0071541">
    <property type="term" value="C:eukaryotic translation initiation factor 3 complex, eIF3m"/>
    <property type="evidence" value="ECO:0007669"/>
    <property type="project" value="Ensembl"/>
</dbReference>
<comment type="PTM">
    <text evidence="10">Phosphorylated. Phosphorylation is enhanced upon serum stimulation.</text>
</comment>
<keyword evidence="4" id="KW-0853">WD repeat</keyword>
<accession>A0A452QAY2</accession>
<name>A0A452QAY2_URSAM</name>
<dbReference type="GO" id="GO:0006446">
    <property type="term" value="P:regulation of translational initiation"/>
    <property type="evidence" value="ECO:0007669"/>
    <property type="project" value="Ensembl"/>
</dbReference>
<dbReference type="PROSITE" id="PS50102">
    <property type="entry name" value="RRM"/>
    <property type="match status" value="1"/>
</dbReference>
<dbReference type="GO" id="GO:0016282">
    <property type="term" value="C:eukaryotic 43S preinitiation complex"/>
    <property type="evidence" value="ECO:0007669"/>
    <property type="project" value="UniProtKB-UniRule"/>
</dbReference>
<dbReference type="Proteomes" id="UP000291022">
    <property type="component" value="Unassembled WGS sequence"/>
</dbReference>
<dbReference type="Ensembl" id="ENSUAMT00000001857.1">
    <property type="protein sequence ID" value="ENSUAMP00000001616.1"/>
    <property type="gene ID" value="ENSUAMG00000000800.1"/>
</dbReference>
<evidence type="ECO:0000259" key="12">
    <source>
        <dbReference type="PROSITE" id="PS50102"/>
    </source>
</evidence>
<dbReference type="PANTHER" id="PTHR14068:SF0">
    <property type="entry name" value="EUKARYOTIC TRANSLATION INITIATION FACTOR 3 SUBUNIT B"/>
    <property type="match status" value="1"/>
</dbReference>
<dbReference type="SMART" id="SM00360">
    <property type="entry name" value="RRM"/>
    <property type="match status" value="1"/>
</dbReference>
<evidence type="ECO:0000313" key="13">
    <source>
        <dbReference type="Ensembl" id="ENSUAMP00000001616.1"/>
    </source>
</evidence>
<keyword evidence="7 10" id="KW-0648">Protein biosynthesis</keyword>
<evidence type="ECO:0000256" key="4">
    <source>
        <dbReference type="ARBA" id="ARBA00022574"/>
    </source>
</evidence>
<comment type="subunit">
    <text evidence="9">Component of the eukaryotic translation initiation factor 3 (eIF-3) complex, which is composed of 13 subunits: EIF3A, EIF3B, EIF3C, EIF3D, EIF3E, EIF3F, EIF3G, EIF3H, EIF3I, EIF3J, EIF3K, EIF3L and EIF3M. The eIF-3 complex appears to include 3 stable modules: module A is composed of EIF3A, EIF3B, EIF3G and EIF3I; module B is composed of EIF3F, EIF3H, and EIF3M; and module C is composed of EIF3C, EIF3D, EIF3E, EIF3K and EIF3L. EIF3C of module C binds EIF3B of module A and EIF3H of module B, thereby linking the three modules. EIF3J is a labile subunit that binds to the eIF-3 complex via EIF3B. The eIF-3 complex interacts with RPS6KB1 under conditions of nutrient depletion. Mitogenic stimulation leads to binding and activation of a complex composed of MTOR and RPTOR, leading to phosphorylation and release of RPS6KB1 and binding of EIF4B to eIF-3. Also interacts with UPF2 and HNRPD. Interacts with METTL3. Interacts with DDX3X.</text>
</comment>
<dbReference type="PANTHER" id="PTHR14068">
    <property type="entry name" value="EUKARYOTIC TRANSLATION INITIATION FACTOR 3 EIF3 -RELATED"/>
    <property type="match status" value="1"/>
</dbReference>
<dbReference type="HAMAP" id="MF_03001">
    <property type="entry name" value="eIF3b"/>
    <property type="match status" value="1"/>
</dbReference>
<sequence length="886" mass="101306">RGRSRLPAEEPELKADAQRLSHPGALFNFLLGEICSTKVEKIHLVGMKCNKGYFRTWILFSLLKFLRSFVISSTRTELLGDILKDRPQEADGIDSVIVVDNVPQVGPDRLEKLKNVIHKIFSKFGKITNDFYPEEDGKTKGYTFLEYASPAHALDAVKNADGYKLDKQHTFRVNLFTDFDKYMTISDEWDIPEKQPFKDLGNLRYWLEEAECRDQYSVIFESGDRTSIFWNDVKDPVSIEERARWTETYVRWSPKGTYLATFHQRGIALWGGEKFKQIQRFSHQGVQLIDFSPCERYLVTFSPLMDTQDDPQAIIIWDILTGQKKRGFHCESSAHWPIFKWSHDGKFFARMTLDTLSIYETPSMGLLDKKSLKISGIKDFSWSPGGNIIAFWVPEDKDIPARVTLMQLPTRQEIRVRNLFNVVDCKLHWQKNGDYLCVKVDRTPKGTQGVVTNFEIFRMREKQVPVDVVEMKETIIAFAWEPNGSKFAVLHGEAPRISVSFYHVKNNGKIELIKMFDKQQANTIFWSPQGQFVVLAGLRSMNGALAFVDTSDCTVMNIAEHYMASDVEWDPTGRYVVTSVSWWSHKVDNAYWLWTFQGRLLQKNNKDRFCQLLWRPRPPTLLSQDQIKQIKKDLKKYSKIFEQKDRLSQSKASKELVERRRTMMEDFRKYRKMAQELYMEQKSERLELRGGVDTDELDSNVEDWEEETIEFFDWLGSWGLLMSPRRGRGGHCTDRSPYLACQESRECVMPAGPAAGPTAGPSPAQGSPAMREMEPKDQQLVVSTIPRVPRWPYGCVSLRLPPPDPPPLLPAWHRSGLGAAGPCPGPCLCSPVSTSPHPPPRPVISPTSSRTCKGWPDPSAGALGTSAHLVVDELRPGPCSIPVSWL</sequence>
<feature type="region of interest" description="Disordered" evidence="11">
    <location>
        <begin position="752"/>
        <end position="772"/>
    </location>
</feature>
<organism evidence="13 14">
    <name type="scientific">Ursus americanus</name>
    <name type="common">American black bear</name>
    <name type="synonym">Euarctos americanus</name>
    <dbReference type="NCBI Taxonomy" id="9643"/>
    <lineage>
        <taxon>Eukaryota</taxon>
        <taxon>Metazoa</taxon>
        <taxon>Chordata</taxon>
        <taxon>Craniata</taxon>
        <taxon>Vertebrata</taxon>
        <taxon>Euteleostomi</taxon>
        <taxon>Mammalia</taxon>
        <taxon>Eutheria</taxon>
        <taxon>Laurasiatheria</taxon>
        <taxon>Carnivora</taxon>
        <taxon>Caniformia</taxon>
        <taxon>Ursidae</taxon>
        <taxon>Ursus</taxon>
    </lineage>
</organism>
<dbReference type="GO" id="GO:0003743">
    <property type="term" value="F:translation initiation factor activity"/>
    <property type="evidence" value="ECO:0007669"/>
    <property type="project" value="UniProtKB-UniRule"/>
</dbReference>
<comment type="subunit">
    <text evidence="10">Component of the eukaryotic translation initiation factor 3 (eIF-3) complex, which is composed of 13 subunits: EIF3A, EIF3B, EIF3C, EIF3D, EIF3E, EIF3F, EIF3G, EIF3H, EIF3I, EIF3J, EIF3K, EIF3L and EIF3M. The eIF-3 complex appears to include 3 stable modules: module A is composed of EIF3A, EIF3B, EIF3G and EIF3I; module B is composed of EIF3F, EIF3H, and EIF3M; and module C is composed of EIF3C, EIF3D, EIF3E, EIF3K and EIF3L. EIF3C of module C binds EIF3B of module A and EIF3H of module B, thereby linking the three modules. EIF3J is a labile subunit that binds to the eIF-3 complex via EIF3B. The eIF-3 complex interacts with RPS6KB1 under conditions of nutrient depletion. Mitogenic stimulation leads to binding and activation of a complex composed of MTOR and RPTOR, leading to phosphorylation and release of RPS6KB1 and binding of EIF4B to eIF-3. Also interacts with UPF2. Interacts with METTL3.</text>
</comment>
<reference evidence="13" key="2">
    <citation type="submission" date="2025-08" db="UniProtKB">
        <authorList>
            <consortium name="Ensembl"/>
        </authorList>
    </citation>
    <scope>IDENTIFICATION</scope>
</reference>
<dbReference type="GO" id="GO:0075525">
    <property type="term" value="P:viral translational termination-reinitiation"/>
    <property type="evidence" value="ECO:0007669"/>
    <property type="project" value="Ensembl"/>
</dbReference>
<gene>
    <name evidence="10 13" type="primary">EIF3B</name>
    <name evidence="10" type="synonym">EIF3S9</name>
</gene>
<keyword evidence="14" id="KW-1185">Reference proteome</keyword>
<dbReference type="Gene3D" id="3.30.70.330">
    <property type="match status" value="1"/>
</dbReference>
<evidence type="ECO:0000256" key="8">
    <source>
        <dbReference type="ARBA" id="ARBA00057145"/>
    </source>
</evidence>
<evidence type="ECO:0000256" key="5">
    <source>
        <dbReference type="ARBA" id="ARBA00022737"/>
    </source>
</evidence>
<comment type="function">
    <text evidence="8 10">RNA-binding component of the eukaryotic translation initiation factor 3 (eIF-3) complex, which is required for several steps in the initiation of protein synthesis. The eIF-3 complex associates with the 40S ribosome and facilitates the recruitment of eIF-1, eIF-1A, eIF-2:GTP:methionyl-tRNAi and eIF-5 to form the 43S pre-initiation complex (43S PIC). The eIF-3 complex stimulates mRNA recruitment to the 43S PIC and scanning of the mRNA for AUG recognition. The eIF-3 complex is also required for disassembly and recycling of post-termination ribosomal complexes and subsequently prevents premature joining of the 40S and 60S ribosomal subunits prior to initiation. The eIF-3 complex specifically targets and initiates translation of a subset of mRNAs involved in cell proliferation, including cell cycling, differentiation and apoptosis, and uses different modes of RNA stem-loop binding to exert either translational activation or repression.</text>
</comment>
<comment type="subcellular location">
    <subcellularLocation>
        <location evidence="1">Cytoplasm</location>
        <location evidence="1">Stress granule</location>
    </subcellularLocation>
</comment>
<evidence type="ECO:0000256" key="9">
    <source>
        <dbReference type="ARBA" id="ARBA00065212"/>
    </source>
</evidence>
<dbReference type="GO" id="GO:0045202">
    <property type="term" value="C:synapse"/>
    <property type="evidence" value="ECO:0007669"/>
    <property type="project" value="Ensembl"/>
</dbReference>
<dbReference type="GO" id="GO:0033290">
    <property type="term" value="C:eukaryotic 48S preinitiation complex"/>
    <property type="evidence" value="ECO:0007669"/>
    <property type="project" value="UniProtKB-UniRule"/>
</dbReference>
<dbReference type="InterPro" id="IPR011400">
    <property type="entry name" value="EIF3B"/>
</dbReference>
<evidence type="ECO:0000256" key="1">
    <source>
        <dbReference type="ARBA" id="ARBA00004210"/>
    </source>
</evidence>
<dbReference type="InterPro" id="IPR034363">
    <property type="entry name" value="eIF3B_RRM"/>
</dbReference>
<evidence type="ECO:0000256" key="10">
    <source>
        <dbReference type="HAMAP-Rule" id="MF_03001"/>
    </source>
</evidence>
<dbReference type="AlphaFoldDB" id="A0A452QAY2"/>
<dbReference type="InterPro" id="IPR000504">
    <property type="entry name" value="RRM_dom"/>
</dbReference>
<dbReference type="InterPro" id="IPR012677">
    <property type="entry name" value="Nucleotide-bd_a/b_plait_sf"/>
</dbReference>
<dbReference type="STRING" id="9643.ENSUAMP00000001616"/>
<feature type="compositionally biased region" description="Low complexity" evidence="11">
    <location>
        <begin position="752"/>
        <end position="769"/>
    </location>
</feature>
<evidence type="ECO:0000256" key="7">
    <source>
        <dbReference type="ARBA" id="ARBA00022917"/>
    </source>
</evidence>
<evidence type="ECO:0000256" key="3">
    <source>
        <dbReference type="ARBA" id="ARBA00022540"/>
    </source>
</evidence>
<dbReference type="GO" id="GO:0010494">
    <property type="term" value="C:cytoplasmic stress granule"/>
    <property type="evidence" value="ECO:0007669"/>
    <property type="project" value="UniProtKB-SubCell"/>
</dbReference>
<dbReference type="InterPro" id="IPR035979">
    <property type="entry name" value="RBD_domain_sf"/>
</dbReference>
<dbReference type="GO" id="GO:0003723">
    <property type="term" value="F:RNA binding"/>
    <property type="evidence" value="ECO:0007669"/>
    <property type="project" value="UniProtKB-UniRule"/>
</dbReference>
<evidence type="ECO:0000256" key="6">
    <source>
        <dbReference type="ARBA" id="ARBA00022884"/>
    </source>
</evidence>
<dbReference type="GO" id="GO:0001732">
    <property type="term" value="P:formation of cytoplasmic translation initiation complex"/>
    <property type="evidence" value="ECO:0007669"/>
    <property type="project" value="UniProtKB-UniRule"/>
</dbReference>
<dbReference type="Gene3D" id="2.130.10.10">
    <property type="entry name" value="YVTN repeat-like/Quinoprotein amine dehydrogenase"/>
    <property type="match status" value="2"/>
</dbReference>
<evidence type="ECO:0000256" key="2">
    <source>
        <dbReference type="ARBA" id="ARBA00022490"/>
    </source>
</evidence>
<dbReference type="CDD" id="cd12278">
    <property type="entry name" value="RRM_eIF3B"/>
    <property type="match status" value="1"/>
</dbReference>
<dbReference type="SUPFAM" id="SSF54928">
    <property type="entry name" value="RNA-binding domain, RBD"/>
    <property type="match status" value="1"/>
</dbReference>
<keyword evidence="5" id="KW-0677">Repeat</keyword>
<keyword evidence="10" id="KW-0597">Phosphoprotein</keyword>
<comment type="domain">
    <text evidence="10">The RRM domain mediates interaction with EIF3J.</text>
</comment>